<dbReference type="Proteomes" id="UP000094455">
    <property type="component" value="Unassembled WGS sequence"/>
</dbReference>
<keyword evidence="4" id="KW-1185">Reference proteome</keyword>
<feature type="compositionally biased region" description="Polar residues" evidence="1">
    <location>
        <begin position="478"/>
        <end position="487"/>
    </location>
</feature>
<dbReference type="RefSeq" id="XP_019016370.1">
    <property type="nucleotide sequence ID" value="XM_019161720.1"/>
</dbReference>
<feature type="compositionally biased region" description="Polar residues" evidence="1">
    <location>
        <begin position="499"/>
        <end position="520"/>
    </location>
</feature>
<evidence type="ECO:0000256" key="2">
    <source>
        <dbReference type="SAM" id="Phobius"/>
    </source>
</evidence>
<dbReference type="OrthoDB" id="10363606at2759"/>
<keyword evidence="2" id="KW-0472">Membrane</keyword>
<accession>A0A1E3NGJ1</accession>
<evidence type="ECO:0000313" key="4">
    <source>
        <dbReference type="Proteomes" id="UP000094455"/>
    </source>
</evidence>
<keyword evidence="2" id="KW-1133">Transmembrane helix</keyword>
<feature type="transmembrane region" description="Helical" evidence="2">
    <location>
        <begin position="12"/>
        <end position="31"/>
    </location>
</feature>
<keyword evidence="2" id="KW-0812">Transmembrane</keyword>
<dbReference type="GeneID" id="30178407"/>
<dbReference type="AlphaFoldDB" id="A0A1E3NGJ1"/>
<name>A0A1E3NGJ1_9ASCO</name>
<feature type="compositionally biased region" description="Polar residues" evidence="1">
    <location>
        <begin position="543"/>
        <end position="552"/>
    </location>
</feature>
<feature type="region of interest" description="Disordered" evidence="1">
    <location>
        <begin position="476"/>
        <end position="563"/>
    </location>
</feature>
<organism evidence="3 4">
    <name type="scientific">Pichia membranifaciens NRRL Y-2026</name>
    <dbReference type="NCBI Taxonomy" id="763406"/>
    <lineage>
        <taxon>Eukaryota</taxon>
        <taxon>Fungi</taxon>
        <taxon>Dikarya</taxon>
        <taxon>Ascomycota</taxon>
        <taxon>Saccharomycotina</taxon>
        <taxon>Pichiomycetes</taxon>
        <taxon>Pichiales</taxon>
        <taxon>Pichiaceae</taxon>
        <taxon>Pichia</taxon>
    </lineage>
</organism>
<reference evidence="3 4" key="1">
    <citation type="journal article" date="2016" name="Proc. Natl. Acad. Sci. U.S.A.">
        <title>Comparative genomics of biotechnologically important yeasts.</title>
        <authorList>
            <person name="Riley R."/>
            <person name="Haridas S."/>
            <person name="Wolfe K.H."/>
            <person name="Lopes M.R."/>
            <person name="Hittinger C.T."/>
            <person name="Goeker M."/>
            <person name="Salamov A.A."/>
            <person name="Wisecaver J.H."/>
            <person name="Long T.M."/>
            <person name="Calvey C.H."/>
            <person name="Aerts A.L."/>
            <person name="Barry K.W."/>
            <person name="Choi C."/>
            <person name="Clum A."/>
            <person name="Coughlan A.Y."/>
            <person name="Deshpande S."/>
            <person name="Douglass A.P."/>
            <person name="Hanson S.J."/>
            <person name="Klenk H.-P."/>
            <person name="LaButti K.M."/>
            <person name="Lapidus A."/>
            <person name="Lindquist E.A."/>
            <person name="Lipzen A.M."/>
            <person name="Meier-Kolthoff J.P."/>
            <person name="Ohm R.A."/>
            <person name="Otillar R.P."/>
            <person name="Pangilinan J.L."/>
            <person name="Peng Y."/>
            <person name="Rokas A."/>
            <person name="Rosa C.A."/>
            <person name="Scheuner C."/>
            <person name="Sibirny A.A."/>
            <person name="Slot J.C."/>
            <person name="Stielow J.B."/>
            <person name="Sun H."/>
            <person name="Kurtzman C.P."/>
            <person name="Blackwell M."/>
            <person name="Grigoriev I.V."/>
            <person name="Jeffries T.W."/>
        </authorList>
    </citation>
    <scope>NUCLEOTIDE SEQUENCE [LARGE SCALE GENOMIC DNA]</scope>
    <source>
        <strain evidence="3 4">NRRL Y-2026</strain>
    </source>
</reference>
<feature type="transmembrane region" description="Helical" evidence="2">
    <location>
        <begin position="67"/>
        <end position="91"/>
    </location>
</feature>
<protein>
    <submittedName>
        <fullName evidence="3">Uncharacterized protein</fullName>
    </submittedName>
</protein>
<evidence type="ECO:0000256" key="1">
    <source>
        <dbReference type="SAM" id="MobiDB-lite"/>
    </source>
</evidence>
<proteinExistence type="predicted"/>
<feature type="transmembrane region" description="Helical" evidence="2">
    <location>
        <begin position="38"/>
        <end position="61"/>
    </location>
</feature>
<evidence type="ECO:0000313" key="3">
    <source>
        <dbReference type="EMBL" id="ODQ45257.1"/>
    </source>
</evidence>
<sequence length="731" mass="81691">MRDLSYSMNAAWLVVTTLMYATGALGVVLLDKQAKTDIALIIFTIFEWLSAILSTIYLIPFFPSANYLSFIIQALNAFCAAASTAIGIYWIDNIILESVTTKSLYLRQLKVCFITLFTVSLLFKFVIYISAFLDSSVTETNRKEIPNVQDLEANIEVADKESTKFGSVLSDSIASSKFNVVKIKDSLQTLVSKQGNNNLNDYKDNSAKASESRINEPGFDYRSQERLNLKYAELFKLPSTSETIETSDLHNSTPNMLFEQKPLTGASFKQSQILVQNNYIQDIPSTPMMTNLSNHITEEDLEESMESVLVKSPHYQFPQDGSLTSPYKSHHPNYNFILERPALVKNVDEDKNIQALNISEPIYGSNLATKLTSNGKTLHNISLQTWNEKSKLFLQNNDFVTDNIHLPQRASDINHFGSSMSFSENFNAENEALDTHSNNSEYNNCLLEELNREIKENGSHHAKIQMQQSLPNLKLASRHSSQLNRGDSVSKIMGLKPLNQKSRTNSSSLNFAHQKSSSLSAIPMSKSRSHSPLKKFKDFRDSIQLTPRTPKQTRPPSPITSNEFELDLHIANSIRKSPGKKLSSKSLNSKTGSRKISLSSPIRPNTNVSMLDVESYYPTGIGYDLNLSPGEGCVRVLGNAENESPSDKKNYFTHIVDDYIIQNIVKSQRVFSGVSGMSGTDKSTTSNASVPSGYYGEYDKEKWRVIKKVKNGVIEEANKTLDFSCHGLPGP</sequence>
<dbReference type="EMBL" id="KV454005">
    <property type="protein sequence ID" value="ODQ45257.1"/>
    <property type="molecule type" value="Genomic_DNA"/>
</dbReference>
<gene>
    <name evidence="3" type="ORF">PICMEDRAFT_17746</name>
</gene>
<feature type="transmembrane region" description="Helical" evidence="2">
    <location>
        <begin position="111"/>
        <end position="133"/>
    </location>
</feature>
<feature type="region of interest" description="Disordered" evidence="1">
    <location>
        <begin position="575"/>
        <end position="601"/>
    </location>
</feature>